<evidence type="ECO:0000313" key="4">
    <source>
        <dbReference type="Proteomes" id="UP001642520"/>
    </source>
</evidence>
<name>A0ABP1NCT2_XYLVO</name>
<comment type="caution">
    <text evidence="3">The sequence shown here is derived from an EMBL/GenBank/DDBJ whole genome shotgun (WGS) entry which is preliminary data.</text>
</comment>
<dbReference type="PANTHER" id="PTHR46599">
    <property type="entry name" value="PIGGYBAC TRANSPOSABLE ELEMENT-DERIVED PROTEIN 4"/>
    <property type="match status" value="1"/>
</dbReference>
<feature type="compositionally biased region" description="Polar residues" evidence="1">
    <location>
        <begin position="488"/>
        <end position="511"/>
    </location>
</feature>
<feature type="compositionally biased region" description="Basic and acidic residues" evidence="1">
    <location>
        <begin position="512"/>
        <end position="525"/>
    </location>
</feature>
<feature type="region of interest" description="Disordered" evidence="1">
    <location>
        <begin position="26"/>
        <end position="59"/>
    </location>
</feature>
<feature type="compositionally biased region" description="Basic and acidic residues" evidence="1">
    <location>
        <begin position="456"/>
        <end position="487"/>
    </location>
</feature>
<protein>
    <recommendedName>
        <fullName evidence="2">PiggyBac transposable element-derived protein domain-containing protein</fullName>
    </recommendedName>
</protein>
<proteinExistence type="predicted"/>
<feature type="region of interest" description="Disordered" evidence="1">
    <location>
        <begin position="399"/>
        <end position="431"/>
    </location>
</feature>
<keyword evidence="4" id="KW-1185">Reference proteome</keyword>
<dbReference type="EMBL" id="CAXAJV020001288">
    <property type="protein sequence ID" value="CAL7937381.1"/>
    <property type="molecule type" value="Genomic_DNA"/>
</dbReference>
<dbReference type="Pfam" id="PF13843">
    <property type="entry name" value="DDE_Tnp_1_7"/>
    <property type="match status" value="2"/>
</dbReference>
<dbReference type="InterPro" id="IPR029526">
    <property type="entry name" value="PGBD"/>
</dbReference>
<evidence type="ECO:0000313" key="3">
    <source>
        <dbReference type="EMBL" id="CAL7937381.1"/>
    </source>
</evidence>
<gene>
    <name evidence="3" type="ORF">XYLVIOL_LOCUS2665</name>
</gene>
<evidence type="ECO:0000256" key="1">
    <source>
        <dbReference type="SAM" id="MobiDB-lite"/>
    </source>
</evidence>
<evidence type="ECO:0000259" key="2">
    <source>
        <dbReference type="Pfam" id="PF13843"/>
    </source>
</evidence>
<feature type="compositionally biased region" description="Basic and acidic residues" evidence="1">
    <location>
        <begin position="404"/>
        <end position="431"/>
    </location>
</feature>
<feature type="compositionally biased region" description="Acidic residues" evidence="1">
    <location>
        <begin position="48"/>
        <end position="59"/>
    </location>
</feature>
<feature type="domain" description="PiggyBac transposable element-derived protein" evidence="2">
    <location>
        <begin position="210"/>
        <end position="367"/>
    </location>
</feature>
<dbReference type="Proteomes" id="UP001642520">
    <property type="component" value="Unassembled WGS sequence"/>
</dbReference>
<reference evidence="3 4" key="1">
    <citation type="submission" date="2024-08" db="EMBL/GenBank/DDBJ databases">
        <authorList>
            <person name="Will J Nash"/>
            <person name="Angela Man"/>
            <person name="Seanna McTaggart"/>
            <person name="Kendall Baker"/>
            <person name="Tom Barker"/>
            <person name="Leah Catchpole"/>
            <person name="Alex Durrant"/>
            <person name="Karim Gharbi"/>
            <person name="Naomi Irish"/>
            <person name="Gemy Kaithakottil"/>
            <person name="Debby Ku"/>
            <person name="Aaliyah Providence"/>
            <person name="Felix Shaw"/>
            <person name="David Swarbreck"/>
            <person name="Chris Watkins"/>
            <person name="Ann M. McCartney"/>
            <person name="Giulio Formenti"/>
            <person name="Alice Mouton"/>
            <person name="Noel Vella"/>
            <person name="Bjorn M von Reumont"/>
            <person name="Adriana Vella"/>
            <person name="Wilfried Haerty"/>
        </authorList>
    </citation>
    <scope>NUCLEOTIDE SEQUENCE [LARGE SCALE GENOMIC DNA]</scope>
</reference>
<sequence>MDMELSDSSDESTSVIRRNIQRARVLATSSDETSNDSEPIANELNDNSMEEDVESDLEEVDLDDEWQEIRLGDQAMNEYPQDEELLIDNTDCDDPISLYNLFFTDHILEMIVEETNRYAVQCMNNSASRSRRHQLAWKPVTKDELNIFIGIMGVAPLPEIRLYWSQKDMYTNVRIRNAMKRDWFISILRYLHFTDNSTARTEDPIGIFGDVAMTLLQPNLGKGHTVITDNWYTSPRLYTLLHKNKTNAFGTVRKSRKEMPHMDEKLKRGEICYESTDILLAMKWHDKKEVWILSSAHAATLIETEKRDYRTGLNKKKLSCIADYNSNMGAVDRVDMILSTLNSVRKSVKWYKKLFFHLLDLAIYNAYILYQNSTGSKQKFSEFHIALIKDILRKYPQNRSMAGGEKRKSEDLPFRAYEDYPGKKNPTEQQNNEKLKKIEGAAENLCKRPPAVHQGHSTEKPNEKDKTQVKSTCEEKAGNPARADTRQKPQAQVNNTYIKTPTHNSSGTECTGNDKRNNIQRKEIN</sequence>
<dbReference type="PANTHER" id="PTHR46599:SF3">
    <property type="entry name" value="PIGGYBAC TRANSPOSABLE ELEMENT-DERIVED PROTEIN 4"/>
    <property type="match status" value="1"/>
</dbReference>
<organism evidence="3 4">
    <name type="scientific">Xylocopa violacea</name>
    <name type="common">Violet carpenter bee</name>
    <name type="synonym">Apis violacea</name>
    <dbReference type="NCBI Taxonomy" id="135666"/>
    <lineage>
        <taxon>Eukaryota</taxon>
        <taxon>Metazoa</taxon>
        <taxon>Ecdysozoa</taxon>
        <taxon>Arthropoda</taxon>
        <taxon>Hexapoda</taxon>
        <taxon>Insecta</taxon>
        <taxon>Pterygota</taxon>
        <taxon>Neoptera</taxon>
        <taxon>Endopterygota</taxon>
        <taxon>Hymenoptera</taxon>
        <taxon>Apocrita</taxon>
        <taxon>Aculeata</taxon>
        <taxon>Apoidea</taxon>
        <taxon>Anthophila</taxon>
        <taxon>Apidae</taxon>
        <taxon>Xylocopa</taxon>
        <taxon>Xylocopa</taxon>
    </lineage>
</organism>
<accession>A0ABP1NCT2</accession>
<feature type="region of interest" description="Disordered" evidence="1">
    <location>
        <begin position="449"/>
        <end position="525"/>
    </location>
</feature>
<feature type="domain" description="PiggyBac transposable element-derived protein" evidence="2">
    <location>
        <begin position="94"/>
        <end position="205"/>
    </location>
</feature>